<dbReference type="FunFam" id="2.40.110.10:FF:000001">
    <property type="entry name" value="Acyl-CoA dehydrogenase, mitochondrial"/>
    <property type="match status" value="1"/>
</dbReference>
<dbReference type="PANTHER" id="PTHR48083:SF2">
    <property type="entry name" value="MEDIUM-CHAIN SPECIFIC ACYL-COA DEHYDROGENASE, MITOCHONDRIAL"/>
    <property type="match status" value="1"/>
</dbReference>
<feature type="domain" description="Acyl-CoA dehydrogenase/oxidase C-terminal" evidence="9">
    <location>
        <begin position="541"/>
        <end position="678"/>
    </location>
</feature>
<feature type="region of interest" description="Disordered" evidence="8">
    <location>
        <begin position="39"/>
        <end position="58"/>
    </location>
</feature>
<dbReference type="Gene3D" id="1.20.140.10">
    <property type="entry name" value="Butyryl-CoA Dehydrogenase, subunit A, domain 3"/>
    <property type="match status" value="1"/>
</dbReference>
<dbReference type="PROSITE" id="PS00073">
    <property type="entry name" value="ACYL_COA_DH_2"/>
    <property type="match status" value="1"/>
</dbReference>
<feature type="domain" description="Acyl-CoA oxidase/dehydrogenase middle" evidence="11">
    <location>
        <begin position="433"/>
        <end position="529"/>
    </location>
</feature>
<dbReference type="InterPro" id="IPR050741">
    <property type="entry name" value="Acyl-CoA_dehydrogenase"/>
</dbReference>
<dbReference type="Gene3D" id="1.10.20.10">
    <property type="entry name" value="Histone, subunit A"/>
    <property type="match status" value="1"/>
</dbReference>
<dbReference type="InterPro" id="IPR009072">
    <property type="entry name" value="Histone-fold"/>
</dbReference>
<evidence type="ECO:0000256" key="7">
    <source>
        <dbReference type="RuleBase" id="RU362125"/>
    </source>
</evidence>
<evidence type="ECO:0000313" key="13">
    <source>
        <dbReference type="EMBL" id="KAF8671870.1"/>
    </source>
</evidence>
<keyword evidence="4 7" id="KW-0285">Flavoprotein</keyword>
<dbReference type="InterPro" id="IPR046373">
    <property type="entry name" value="Acyl-CoA_Oxase/DH_mid-dom_sf"/>
</dbReference>
<dbReference type="InterPro" id="IPR036250">
    <property type="entry name" value="AcylCo_DH-like_C"/>
</dbReference>
<dbReference type="SUPFAM" id="SSF56645">
    <property type="entry name" value="Acyl-CoA dehydrogenase NM domain-like"/>
    <property type="match status" value="1"/>
</dbReference>
<comment type="similarity">
    <text evidence="2 7">Belongs to the acyl-CoA dehydrogenase family.</text>
</comment>
<dbReference type="Pfam" id="PF00441">
    <property type="entry name" value="Acyl-CoA_dh_1"/>
    <property type="match status" value="1"/>
</dbReference>
<dbReference type="CDD" id="cd22907">
    <property type="entry name" value="HFD_NFYB"/>
    <property type="match status" value="1"/>
</dbReference>
<dbReference type="Proteomes" id="UP000650582">
    <property type="component" value="Unassembled WGS sequence"/>
</dbReference>
<feature type="domain" description="Acyl-CoA dehydrogenase/oxidase N-terminal" evidence="12">
    <location>
        <begin position="301"/>
        <end position="426"/>
    </location>
</feature>
<dbReference type="AlphaFoldDB" id="A0A8H7H4P4"/>
<dbReference type="GO" id="GO:0005739">
    <property type="term" value="C:mitochondrion"/>
    <property type="evidence" value="ECO:0007669"/>
    <property type="project" value="TreeGrafter"/>
</dbReference>
<dbReference type="InterPro" id="IPR009100">
    <property type="entry name" value="AcylCoA_DH/oxidase_NM_dom_sf"/>
</dbReference>
<dbReference type="Gene3D" id="2.40.110.10">
    <property type="entry name" value="Butyryl-CoA Dehydrogenase, subunit A, domain 2"/>
    <property type="match status" value="1"/>
</dbReference>
<dbReference type="PANTHER" id="PTHR48083">
    <property type="entry name" value="MEDIUM-CHAIN SPECIFIC ACYL-COA DEHYDROGENASE, MITOCHONDRIAL-RELATED"/>
    <property type="match status" value="1"/>
</dbReference>
<gene>
    <name evidence="13" type="ORF">RHS04_08047</name>
</gene>
<evidence type="ECO:0000256" key="5">
    <source>
        <dbReference type="ARBA" id="ARBA00022827"/>
    </source>
</evidence>
<sequence length="689" mass="74771">MTIRGHYKSVAQQPSGSIFGKCGASRKKYEADIEYTVPSVSARGGGTSKDSEPGQSRFTSGLEEWVDNWTIMSMSGAGPSQPANIESSSGIMLIDPHNPHAPPEEPHNITEQEVGEYREQDRYLPVRIQQAPLRILPLSTPWSVQIANVARIMKAAIPENAKIAKDAKECLQECVSELISFITSEAAEKCFMEKRKTIGGEDILYAMTSLGFDDYEATLKIYLAKLRQHQAAAAQGVHPPDEDHHSHDDEESTRQVEQPPLRPAMNTSRAFPKVLRPLSLAQCRRMATQAPGPSGVGFALSEEQAGIQDLARKFTRENIVPVAAQYDRSMQYPWPIIKKAHGVGLLNTHIPEEYGGPGLGLVECALISEGGPAVEIVIVFSFINYPELAYGCTGIQTAIEANGLAQAPLIVAASEEIKKKYLGRMTEAPLVAAYGVTEPGAGSDVANISTKAVKKGDKWILNGTKMWITNAGHANWFFVLARTDSSQPASRGMTGFVVDADSPGISLGKKEINMGQRCSDTRMVTFEDVEVPEENVIGAPGEGFKIAMKAFDITRPLVASAAVGLAQRALEEATQYAQTRKTMGVPIIQHQAVAFMLADMAIQTEAARALVWKAAWSKDAGHRNTLYASMAKTLASRTAVENANLAVQVFGGAGFNTEYPVEKLFRDSKIFELYEGSTTQSTFTGSTDL</sequence>
<evidence type="ECO:0000256" key="4">
    <source>
        <dbReference type="ARBA" id="ARBA00022630"/>
    </source>
</evidence>
<comment type="cofactor">
    <cofactor evidence="1 7">
        <name>FAD</name>
        <dbReference type="ChEBI" id="CHEBI:57692"/>
    </cofactor>
</comment>
<evidence type="ECO:0000259" key="10">
    <source>
        <dbReference type="Pfam" id="PF00808"/>
    </source>
</evidence>
<dbReference type="GO" id="GO:0050660">
    <property type="term" value="F:flavin adenine dinucleotide binding"/>
    <property type="evidence" value="ECO:0007669"/>
    <property type="project" value="InterPro"/>
</dbReference>
<dbReference type="InterPro" id="IPR037069">
    <property type="entry name" value="AcylCoA_DH/ox_N_sf"/>
</dbReference>
<evidence type="ECO:0000256" key="6">
    <source>
        <dbReference type="ARBA" id="ARBA00023002"/>
    </source>
</evidence>
<proteinExistence type="inferred from homology"/>
<dbReference type="InterPro" id="IPR013786">
    <property type="entry name" value="AcylCoA_DH/ox_N"/>
</dbReference>
<comment type="caution">
    <text evidence="13">The sequence shown here is derived from an EMBL/GenBank/DDBJ whole genome shotgun (WGS) entry which is preliminary data.</text>
</comment>
<dbReference type="InterPro" id="IPR003958">
    <property type="entry name" value="CBFA_NFYB_domain"/>
</dbReference>
<evidence type="ECO:0000256" key="2">
    <source>
        <dbReference type="ARBA" id="ARBA00009347"/>
    </source>
</evidence>
<dbReference type="SUPFAM" id="SSF47113">
    <property type="entry name" value="Histone-fold"/>
    <property type="match status" value="1"/>
</dbReference>
<dbReference type="InterPro" id="IPR006091">
    <property type="entry name" value="Acyl-CoA_Oxase/DH_mid-dom"/>
</dbReference>
<dbReference type="FunFam" id="1.20.140.10:FF:000011">
    <property type="entry name" value="Medium-chain specific acyl-CoA dehydrogenase, mitochondrial"/>
    <property type="match status" value="1"/>
</dbReference>
<dbReference type="EMBL" id="JACYCC010000215">
    <property type="protein sequence ID" value="KAF8671870.1"/>
    <property type="molecule type" value="Genomic_DNA"/>
</dbReference>
<feature type="region of interest" description="Disordered" evidence="8">
    <location>
        <begin position="232"/>
        <end position="266"/>
    </location>
</feature>
<dbReference type="SUPFAM" id="SSF47203">
    <property type="entry name" value="Acyl-CoA dehydrogenase C-terminal domain-like"/>
    <property type="match status" value="1"/>
</dbReference>
<evidence type="ECO:0000256" key="8">
    <source>
        <dbReference type="SAM" id="MobiDB-lite"/>
    </source>
</evidence>
<keyword evidence="5 7" id="KW-0274">FAD</keyword>
<name>A0A8H7H4P4_9AGAM</name>
<dbReference type="Pfam" id="PF02770">
    <property type="entry name" value="Acyl-CoA_dh_M"/>
    <property type="match status" value="1"/>
</dbReference>
<evidence type="ECO:0000259" key="12">
    <source>
        <dbReference type="Pfam" id="PF02771"/>
    </source>
</evidence>
<accession>A0A8H7H4P4</accession>
<keyword evidence="6 7" id="KW-0560">Oxidoreductase</keyword>
<evidence type="ECO:0000259" key="11">
    <source>
        <dbReference type="Pfam" id="PF02770"/>
    </source>
</evidence>
<dbReference type="GO" id="GO:0070991">
    <property type="term" value="F:medium-chain fatty acyl-CoA dehydrogenase activity"/>
    <property type="evidence" value="ECO:0007669"/>
    <property type="project" value="TreeGrafter"/>
</dbReference>
<evidence type="ECO:0000313" key="14">
    <source>
        <dbReference type="Proteomes" id="UP000650582"/>
    </source>
</evidence>
<dbReference type="GO" id="GO:0051793">
    <property type="term" value="P:medium-chain fatty acid catabolic process"/>
    <property type="evidence" value="ECO:0007669"/>
    <property type="project" value="TreeGrafter"/>
</dbReference>
<feature type="region of interest" description="Disordered" evidence="8">
    <location>
        <begin position="1"/>
        <end position="20"/>
    </location>
</feature>
<dbReference type="Pfam" id="PF02771">
    <property type="entry name" value="Acyl-CoA_dh_N"/>
    <property type="match status" value="1"/>
</dbReference>
<organism evidence="13 14">
    <name type="scientific">Rhizoctonia solani</name>
    <dbReference type="NCBI Taxonomy" id="456999"/>
    <lineage>
        <taxon>Eukaryota</taxon>
        <taxon>Fungi</taxon>
        <taxon>Dikarya</taxon>
        <taxon>Basidiomycota</taxon>
        <taxon>Agaricomycotina</taxon>
        <taxon>Agaricomycetes</taxon>
        <taxon>Cantharellales</taxon>
        <taxon>Ceratobasidiaceae</taxon>
        <taxon>Rhizoctonia</taxon>
    </lineage>
</organism>
<dbReference type="Pfam" id="PF00808">
    <property type="entry name" value="CBFD_NFYB_HMF"/>
    <property type="match status" value="1"/>
</dbReference>
<evidence type="ECO:0000256" key="1">
    <source>
        <dbReference type="ARBA" id="ARBA00001974"/>
    </source>
</evidence>
<feature type="domain" description="Transcription factor CBF/NF-Y/archaeal histone" evidence="10">
    <location>
        <begin position="144"/>
        <end position="207"/>
    </location>
</feature>
<evidence type="ECO:0000259" key="9">
    <source>
        <dbReference type="Pfam" id="PF00441"/>
    </source>
</evidence>
<dbReference type="Gene3D" id="1.10.540.10">
    <property type="entry name" value="Acyl-CoA dehydrogenase/oxidase, N-terminal domain"/>
    <property type="match status" value="1"/>
</dbReference>
<dbReference type="GO" id="GO:0046982">
    <property type="term" value="F:protein heterodimerization activity"/>
    <property type="evidence" value="ECO:0007669"/>
    <property type="project" value="InterPro"/>
</dbReference>
<protein>
    <recommendedName>
        <fullName evidence="3">Medium-chain specific acyl-CoA dehydrogenase, mitochondrial</fullName>
    </recommendedName>
</protein>
<feature type="compositionally biased region" description="Basic and acidic residues" evidence="8">
    <location>
        <begin position="239"/>
        <end position="254"/>
    </location>
</feature>
<reference evidence="13" key="1">
    <citation type="submission" date="2020-09" db="EMBL/GenBank/DDBJ databases">
        <title>Comparative genome analyses of four rice-infecting Rhizoctonia solani isolates reveal extensive enrichment of homogalacturonan modification genes.</title>
        <authorList>
            <person name="Lee D.-Y."/>
            <person name="Jeon J."/>
            <person name="Kim K.-T."/>
            <person name="Cheong K."/>
            <person name="Song H."/>
            <person name="Choi G."/>
            <person name="Ko J."/>
            <person name="Opiyo S.O."/>
            <person name="Zuo S."/>
            <person name="Madhav S."/>
            <person name="Lee Y.-H."/>
            <person name="Wang G.-L."/>
        </authorList>
    </citation>
    <scope>NUCLEOTIDE SEQUENCE</scope>
    <source>
        <strain evidence="13">AG1-IA YN-7</strain>
    </source>
</reference>
<evidence type="ECO:0000256" key="3">
    <source>
        <dbReference type="ARBA" id="ARBA00019125"/>
    </source>
</evidence>
<dbReference type="InterPro" id="IPR009075">
    <property type="entry name" value="AcylCo_DH/oxidase_C"/>
</dbReference>
<dbReference type="PRINTS" id="PR00615">
    <property type="entry name" value="CCAATSUBUNTA"/>
</dbReference>
<dbReference type="InterPro" id="IPR006089">
    <property type="entry name" value="Acyl-CoA_DH_CS"/>
</dbReference>